<dbReference type="GO" id="GO:0016705">
    <property type="term" value="F:oxidoreductase activity, acting on paired donors, with incorporation or reduction of molecular oxygen"/>
    <property type="evidence" value="ECO:0007669"/>
    <property type="project" value="UniProtKB-ARBA"/>
</dbReference>
<dbReference type="InterPro" id="IPR006311">
    <property type="entry name" value="TAT_signal"/>
</dbReference>
<accession>A0A6H0SH62</accession>
<dbReference type="InterPro" id="IPR036922">
    <property type="entry name" value="Rieske_2Fe-2S_sf"/>
</dbReference>
<dbReference type="Proteomes" id="UP000502331">
    <property type="component" value="Chromosome"/>
</dbReference>
<protein>
    <recommendedName>
        <fullName evidence="2">Cytochrome bc1 complex Rieske iron-sulfur subunit</fullName>
    </recommendedName>
    <alternativeName>
        <fullName evidence="8">Cytochrome bc1 reductase complex subunit QcrA</fullName>
    </alternativeName>
</protein>
<dbReference type="GO" id="GO:0016020">
    <property type="term" value="C:membrane"/>
    <property type="evidence" value="ECO:0007669"/>
    <property type="project" value="InterPro"/>
</dbReference>
<evidence type="ECO:0000259" key="10">
    <source>
        <dbReference type="PROSITE" id="PS51296"/>
    </source>
</evidence>
<evidence type="ECO:0000313" key="12">
    <source>
        <dbReference type="Proteomes" id="UP000502331"/>
    </source>
</evidence>
<dbReference type="Pfam" id="PF00355">
    <property type="entry name" value="Rieske"/>
    <property type="match status" value="1"/>
</dbReference>
<dbReference type="SUPFAM" id="SSF50022">
    <property type="entry name" value="ISP domain"/>
    <property type="match status" value="1"/>
</dbReference>
<evidence type="ECO:0000256" key="9">
    <source>
        <dbReference type="ARBA" id="ARBA00034078"/>
    </source>
</evidence>
<dbReference type="Gene3D" id="2.102.10.10">
    <property type="entry name" value="Rieske [2Fe-2S] iron-sulphur domain"/>
    <property type="match status" value="1"/>
</dbReference>
<dbReference type="EMBL" id="CP032549">
    <property type="protein sequence ID" value="QIV85881.1"/>
    <property type="molecule type" value="Genomic_DNA"/>
</dbReference>
<dbReference type="PRINTS" id="PR00162">
    <property type="entry name" value="RIESKE"/>
</dbReference>
<reference evidence="11 12" key="1">
    <citation type="submission" date="2018-09" db="EMBL/GenBank/DDBJ databases">
        <title>Glutamicibacter mishrai S5-52T (LMG 29155T = KCTC 39846T).</title>
        <authorList>
            <person name="Das S.K."/>
        </authorList>
    </citation>
    <scope>NUCLEOTIDE SEQUENCE [LARGE SCALE GENOMIC DNA]</scope>
    <source>
        <strain evidence="11 12">S5-52</strain>
    </source>
</reference>
<evidence type="ECO:0000256" key="8">
    <source>
        <dbReference type="ARBA" id="ARBA00029586"/>
    </source>
</evidence>
<evidence type="ECO:0000256" key="2">
    <source>
        <dbReference type="ARBA" id="ARBA00015816"/>
    </source>
</evidence>
<name>A0A6H0SH62_9MICC</name>
<comment type="function">
    <text evidence="1">Iron-sulfur subunit of the cytochrome bc1 complex, an essential component of the respiratory electron transport chain required for ATP synthesis. The bc1 complex catalyzes the oxidation of menaquinol and the reduction of cytochrome c in the respiratory chain. The bc1 complex operates through a Q-cycle mechanism that couples electron transfer to generation of the proton gradient that drives ATP synthesis.</text>
</comment>
<evidence type="ECO:0000256" key="5">
    <source>
        <dbReference type="ARBA" id="ARBA00023004"/>
    </source>
</evidence>
<dbReference type="InterPro" id="IPR005805">
    <property type="entry name" value="Rieske_Fe-S_prot_C"/>
</dbReference>
<dbReference type="InterPro" id="IPR017941">
    <property type="entry name" value="Rieske_2Fe-2S"/>
</dbReference>
<sequence length="157" mass="16337">MTDFAQPARRTVMCASAALGSAALLTACGDGHSEAQVPEASPVPSASGNGQAVMDLAELEVGARATVQAKHPTGAEIPVLLFRPDEKNVLAYSSVCTHQGCVVTTKSTQEDFFCACHGSRFKPADGTVTDGPAIAPLARYATEIKNDKVIVFVTDSK</sequence>
<keyword evidence="3" id="KW-0001">2Fe-2S</keyword>
<keyword evidence="6" id="KW-0411">Iron-sulfur</keyword>
<organism evidence="11 12">
    <name type="scientific">Glutamicibacter mishrai</name>
    <dbReference type="NCBI Taxonomy" id="1775880"/>
    <lineage>
        <taxon>Bacteria</taxon>
        <taxon>Bacillati</taxon>
        <taxon>Actinomycetota</taxon>
        <taxon>Actinomycetes</taxon>
        <taxon>Micrococcales</taxon>
        <taxon>Micrococcaceae</taxon>
        <taxon>Glutamicibacter</taxon>
    </lineage>
</organism>
<evidence type="ECO:0000256" key="7">
    <source>
        <dbReference type="ARBA" id="ARBA00023157"/>
    </source>
</evidence>
<comment type="cofactor">
    <cofactor evidence="9">
        <name>[2Fe-2S] cluster</name>
        <dbReference type="ChEBI" id="CHEBI:190135"/>
    </cofactor>
</comment>
<dbReference type="PROSITE" id="PS51296">
    <property type="entry name" value="RIESKE"/>
    <property type="match status" value="1"/>
</dbReference>
<feature type="domain" description="Rieske" evidence="10">
    <location>
        <begin position="51"/>
        <end position="151"/>
    </location>
</feature>
<dbReference type="GO" id="GO:0051537">
    <property type="term" value="F:2 iron, 2 sulfur cluster binding"/>
    <property type="evidence" value="ECO:0007669"/>
    <property type="project" value="UniProtKB-KW"/>
</dbReference>
<keyword evidence="4" id="KW-0479">Metal-binding</keyword>
<evidence type="ECO:0000313" key="11">
    <source>
        <dbReference type="EMBL" id="QIV85881.1"/>
    </source>
</evidence>
<gene>
    <name evidence="11" type="ORF">D3791_01360</name>
</gene>
<keyword evidence="12" id="KW-1185">Reference proteome</keyword>
<dbReference type="PANTHER" id="PTHR10134">
    <property type="entry name" value="CYTOCHROME B-C1 COMPLEX SUBUNIT RIESKE, MITOCHONDRIAL"/>
    <property type="match status" value="1"/>
</dbReference>
<dbReference type="RefSeq" id="WP_022876486.1">
    <property type="nucleotide sequence ID" value="NZ_CP032549.1"/>
</dbReference>
<keyword evidence="5" id="KW-0408">Iron</keyword>
<dbReference type="CDD" id="cd03467">
    <property type="entry name" value="Rieske"/>
    <property type="match status" value="1"/>
</dbReference>
<dbReference type="PROSITE" id="PS51318">
    <property type="entry name" value="TAT"/>
    <property type="match status" value="1"/>
</dbReference>
<dbReference type="GO" id="GO:0046872">
    <property type="term" value="F:metal ion binding"/>
    <property type="evidence" value="ECO:0007669"/>
    <property type="project" value="UniProtKB-KW"/>
</dbReference>
<dbReference type="AlphaFoldDB" id="A0A6H0SH62"/>
<evidence type="ECO:0000256" key="3">
    <source>
        <dbReference type="ARBA" id="ARBA00022714"/>
    </source>
</evidence>
<evidence type="ECO:0000256" key="1">
    <source>
        <dbReference type="ARBA" id="ARBA00002494"/>
    </source>
</evidence>
<dbReference type="InterPro" id="IPR014349">
    <property type="entry name" value="Rieske_Fe-S_prot"/>
</dbReference>
<dbReference type="GO" id="GO:0004497">
    <property type="term" value="F:monooxygenase activity"/>
    <property type="evidence" value="ECO:0007669"/>
    <property type="project" value="UniProtKB-ARBA"/>
</dbReference>
<evidence type="ECO:0000256" key="4">
    <source>
        <dbReference type="ARBA" id="ARBA00022723"/>
    </source>
</evidence>
<proteinExistence type="predicted"/>
<evidence type="ECO:0000256" key="6">
    <source>
        <dbReference type="ARBA" id="ARBA00023014"/>
    </source>
</evidence>
<keyword evidence="7" id="KW-1015">Disulfide bond</keyword>